<dbReference type="InterPro" id="IPR009068">
    <property type="entry name" value="uS15_NS1_RNA-bd_sf"/>
</dbReference>
<comment type="similarity">
    <text evidence="1 4">Belongs to the universal ribosomal protein uS15 family.</text>
</comment>
<evidence type="ECO:0000256" key="1">
    <source>
        <dbReference type="ARBA" id="ARBA00008434"/>
    </source>
</evidence>
<dbReference type="SUPFAM" id="SSF47060">
    <property type="entry name" value="S15/NS1 RNA-binding domain"/>
    <property type="match status" value="1"/>
</dbReference>
<dbReference type="GO" id="GO:0005737">
    <property type="term" value="C:cytoplasm"/>
    <property type="evidence" value="ECO:0007669"/>
    <property type="project" value="UniProtKB-ARBA"/>
</dbReference>
<dbReference type="EMBL" id="JAAAHW010010104">
    <property type="protein sequence ID" value="KAF9930609.1"/>
    <property type="molecule type" value="Genomic_DNA"/>
</dbReference>
<protein>
    <recommendedName>
        <fullName evidence="5">30S ribosomal protein S15</fullName>
    </recommendedName>
</protein>
<dbReference type="GO" id="GO:1990904">
    <property type="term" value="C:ribonucleoprotein complex"/>
    <property type="evidence" value="ECO:0007669"/>
    <property type="project" value="UniProtKB-KW"/>
</dbReference>
<dbReference type="GO" id="GO:0006412">
    <property type="term" value="P:translation"/>
    <property type="evidence" value="ECO:0007669"/>
    <property type="project" value="InterPro"/>
</dbReference>
<gene>
    <name evidence="6" type="ORF">BGZ65_005241</name>
</gene>
<sequence length="114" mass="13392">IAELDRRLTALENGDINEITFMNSKEASRAFRRFKGDGGSPEVQAAIMTVRIHNMHNHIQKHKKDKHNYRRLRILIHKRQAILKYLKKAAPERYHVCLDRLGLDPRVIEDEIVI</sequence>
<evidence type="ECO:0000313" key="7">
    <source>
        <dbReference type="Proteomes" id="UP000749646"/>
    </source>
</evidence>
<dbReference type="GO" id="GO:0005840">
    <property type="term" value="C:ribosome"/>
    <property type="evidence" value="ECO:0007669"/>
    <property type="project" value="UniProtKB-KW"/>
</dbReference>
<name>A0A9P6IL20_9FUNG</name>
<dbReference type="CDD" id="cd00353">
    <property type="entry name" value="Ribosomal_S15p_S13e"/>
    <property type="match status" value="1"/>
</dbReference>
<dbReference type="SMART" id="SM01387">
    <property type="entry name" value="Ribosomal_S15"/>
    <property type="match status" value="1"/>
</dbReference>
<evidence type="ECO:0000256" key="5">
    <source>
        <dbReference type="RuleBase" id="RU003920"/>
    </source>
</evidence>
<dbReference type="Proteomes" id="UP000749646">
    <property type="component" value="Unassembled WGS sequence"/>
</dbReference>
<accession>A0A9P6IL20</accession>
<dbReference type="PROSITE" id="PS00362">
    <property type="entry name" value="RIBOSOMAL_S15"/>
    <property type="match status" value="1"/>
</dbReference>
<dbReference type="OrthoDB" id="441444at2759"/>
<dbReference type="PANTHER" id="PTHR23321:SF26">
    <property type="entry name" value="SMALL RIBOSOMAL SUBUNIT PROTEIN US15M"/>
    <property type="match status" value="1"/>
</dbReference>
<keyword evidence="2 4" id="KW-0689">Ribosomal protein</keyword>
<dbReference type="NCBIfam" id="TIGR00952">
    <property type="entry name" value="S15_bact"/>
    <property type="match status" value="1"/>
</dbReference>
<dbReference type="Pfam" id="PF00312">
    <property type="entry name" value="Ribosomal_S15"/>
    <property type="match status" value="1"/>
</dbReference>
<keyword evidence="3 4" id="KW-0687">Ribonucleoprotein</keyword>
<feature type="non-terminal residue" evidence="6">
    <location>
        <position position="114"/>
    </location>
</feature>
<dbReference type="Gene3D" id="1.10.287.10">
    <property type="entry name" value="S15/NS1, RNA-binding"/>
    <property type="match status" value="1"/>
</dbReference>
<dbReference type="AlphaFoldDB" id="A0A9P6IL20"/>
<dbReference type="InterPro" id="IPR000589">
    <property type="entry name" value="Ribosomal_uS15"/>
</dbReference>
<proteinExistence type="inferred from homology"/>
<keyword evidence="7" id="KW-1185">Reference proteome</keyword>
<evidence type="ECO:0000256" key="2">
    <source>
        <dbReference type="ARBA" id="ARBA00022980"/>
    </source>
</evidence>
<comment type="caution">
    <text evidence="6">The sequence shown here is derived from an EMBL/GenBank/DDBJ whole genome shotgun (WGS) entry which is preliminary data.</text>
</comment>
<evidence type="ECO:0000256" key="4">
    <source>
        <dbReference type="RuleBase" id="RU003919"/>
    </source>
</evidence>
<dbReference type="PANTHER" id="PTHR23321">
    <property type="entry name" value="RIBOSOMAL PROTEIN S15, BACTERIAL AND ORGANELLAR"/>
    <property type="match status" value="1"/>
</dbReference>
<evidence type="ECO:0000313" key="6">
    <source>
        <dbReference type="EMBL" id="KAF9930609.1"/>
    </source>
</evidence>
<evidence type="ECO:0000256" key="3">
    <source>
        <dbReference type="ARBA" id="ARBA00023274"/>
    </source>
</evidence>
<dbReference type="HAMAP" id="MF_01343_B">
    <property type="entry name" value="Ribosomal_uS15_B"/>
    <property type="match status" value="1"/>
</dbReference>
<reference evidence="6" key="1">
    <citation type="journal article" date="2020" name="Fungal Divers.">
        <title>Resolving the Mortierellaceae phylogeny through synthesis of multi-gene phylogenetics and phylogenomics.</title>
        <authorList>
            <person name="Vandepol N."/>
            <person name="Liber J."/>
            <person name="Desiro A."/>
            <person name="Na H."/>
            <person name="Kennedy M."/>
            <person name="Barry K."/>
            <person name="Grigoriev I.V."/>
            <person name="Miller A.N."/>
            <person name="O'Donnell K."/>
            <person name="Stajich J.E."/>
            <person name="Bonito G."/>
        </authorList>
    </citation>
    <scope>NUCLEOTIDE SEQUENCE</scope>
    <source>
        <strain evidence="6">MES-2147</strain>
    </source>
</reference>
<dbReference type="GO" id="GO:0003735">
    <property type="term" value="F:structural constituent of ribosome"/>
    <property type="evidence" value="ECO:0007669"/>
    <property type="project" value="InterPro"/>
</dbReference>
<organism evidence="6 7">
    <name type="scientific">Modicella reniformis</name>
    <dbReference type="NCBI Taxonomy" id="1440133"/>
    <lineage>
        <taxon>Eukaryota</taxon>
        <taxon>Fungi</taxon>
        <taxon>Fungi incertae sedis</taxon>
        <taxon>Mucoromycota</taxon>
        <taxon>Mortierellomycotina</taxon>
        <taxon>Mortierellomycetes</taxon>
        <taxon>Mortierellales</taxon>
        <taxon>Mortierellaceae</taxon>
        <taxon>Modicella</taxon>
    </lineage>
</organism>
<dbReference type="InterPro" id="IPR005290">
    <property type="entry name" value="Ribosomal_uS15_bac-type"/>
</dbReference>